<name>A0A0C3FTF5_PILCF</name>
<dbReference type="STRING" id="765440.A0A0C3FTF5"/>
<organism evidence="1 2">
    <name type="scientific">Piloderma croceum (strain F 1598)</name>
    <dbReference type="NCBI Taxonomy" id="765440"/>
    <lineage>
        <taxon>Eukaryota</taxon>
        <taxon>Fungi</taxon>
        <taxon>Dikarya</taxon>
        <taxon>Basidiomycota</taxon>
        <taxon>Agaricomycotina</taxon>
        <taxon>Agaricomycetes</taxon>
        <taxon>Agaricomycetidae</taxon>
        <taxon>Atheliales</taxon>
        <taxon>Atheliaceae</taxon>
        <taxon>Piloderma</taxon>
    </lineage>
</organism>
<dbReference type="HOGENOM" id="CLU_047863_0_0_1"/>
<dbReference type="EMBL" id="KN832992">
    <property type="protein sequence ID" value="KIM83069.1"/>
    <property type="molecule type" value="Genomic_DNA"/>
</dbReference>
<reference evidence="2" key="2">
    <citation type="submission" date="2015-01" db="EMBL/GenBank/DDBJ databases">
        <title>Evolutionary Origins and Diversification of the Mycorrhizal Mutualists.</title>
        <authorList>
            <consortium name="DOE Joint Genome Institute"/>
            <consortium name="Mycorrhizal Genomics Consortium"/>
            <person name="Kohler A."/>
            <person name="Kuo A."/>
            <person name="Nagy L.G."/>
            <person name="Floudas D."/>
            <person name="Copeland A."/>
            <person name="Barry K.W."/>
            <person name="Cichocki N."/>
            <person name="Veneault-Fourrey C."/>
            <person name="LaButti K."/>
            <person name="Lindquist E.A."/>
            <person name="Lipzen A."/>
            <person name="Lundell T."/>
            <person name="Morin E."/>
            <person name="Murat C."/>
            <person name="Riley R."/>
            <person name="Ohm R."/>
            <person name="Sun H."/>
            <person name="Tunlid A."/>
            <person name="Henrissat B."/>
            <person name="Grigoriev I.V."/>
            <person name="Hibbett D.S."/>
            <person name="Martin F."/>
        </authorList>
    </citation>
    <scope>NUCLEOTIDE SEQUENCE [LARGE SCALE GENOMIC DNA]</scope>
    <source>
        <strain evidence="2">F 1598</strain>
    </source>
</reference>
<evidence type="ECO:0000313" key="1">
    <source>
        <dbReference type="EMBL" id="KIM83069.1"/>
    </source>
</evidence>
<dbReference type="Proteomes" id="UP000054166">
    <property type="component" value="Unassembled WGS sequence"/>
</dbReference>
<dbReference type="InParanoid" id="A0A0C3FTF5"/>
<keyword evidence="2" id="KW-1185">Reference proteome</keyword>
<reference evidence="1 2" key="1">
    <citation type="submission" date="2014-04" db="EMBL/GenBank/DDBJ databases">
        <authorList>
            <consortium name="DOE Joint Genome Institute"/>
            <person name="Kuo A."/>
            <person name="Tarkka M."/>
            <person name="Buscot F."/>
            <person name="Kohler A."/>
            <person name="Nagy L.G."/>
            <person name="Floudas D."/>
            <person name="Copeland A."/>
            <person name="Barry K.W."/>
            <person name="Cichocki N."/>
            <person name="Veneault-Fourrey C."/>
            <person name="LaButti K."/>
            <person name="Lindquist E.A."/>
            <person name="Lipzen A."/>
            <person name="Lundell T."/>
            <person name="Morin E."/>
            <person name="Murat C."/>
            <person name="Sun H."/>
            <person name="Tunlid A."/>
            <person name="Henrissat B."/>
            <person name="Grigoriev I.V."/>
            <person name="Hibbett D.S."/>
            <person name="Martin F."/>
            <person name="Nordberg H.P."/>
            <person name="Cantor M.N."/>
            <person name="Hua S.X."/>
        </authorList>
    </citation>
    <scope>NUCLEOTIDE SEQUENCE [LARGE SCALE GENOMIC DNA]</scope>
    <source>
        <strain evidence="1 2">F 1598</strain>
    </source>
</reference>
<dbReference type="AlphaFoldDB" id="A0A0C3FTF5"/>
<evidence type="ECO:0000313" key="2">
    <source>
        <dbReference type="Proteomes" id="UP000054166"/>
    </source>
</evidence>
<dbReference type="OrthoDB" id="2685413at2759"/>
<proteinExistence type="predicted"/>
<protein>
    <submittedName>
        <fullName evidence="1">Uncharacterized protein</fullName>
    </submittedName>
</protein>
<dbReference type="SUPFAM" id="SSF52047">
    <property type="entry name" value="RNI-like"/>
    <property type="match status" value="1"/>
</dbReference>
<gene>
    <name evidence="1" type="ORF">PILCRDRAFT_450217</name>
</gene>
<sequence>MTSQAILPLLPVETLHDIVLYLPRYTLRSLLVFQPHPLGNVASYVYFSTLSLHFGIRCNHRWFGNQYEQTVQDLELLEWHNRRSHEILTTIIDGKAGFSCKVRRLKIYAPGSTNSDDLEPEMGLLRSALPKLRRLKVFEYHGLLLPLRRTIMRLSKMAPHLQSLCLSDCVHIGWVFDPTEVTLHSLRNLQQLTLCSGWDRHLKFLDLTASPVKNVHIVAPSRRLPHLSLAPAFICTLTHLSLTTDSIDSVSPFEIALKFGVNIRSLRIRCSLKSPNAHHFRLYADALPFITEFGIYLTVSFVYGLLWDDVDFFPAVCDFLRRKEAQLVHMEIRAPNSQSGQNRLGFDGGKVCWDMFKQRTPRLRSQNTKSQLFSKLESLSITMPAGRKNFALHYSHLIPKGVTRLSLSGEQIRQCPRLFAQSFDKKRRVMWPPCLRLICLHSVDSIHTPMDDYKLTRTIAMCIPTVRVVKIMITGCRNKSFWSVSRESNRSGTSRRLNCTQWSKRQSTAMKEEMLDRHECEDTWFADY</sequence>
<accession>A0A0C3FTF5</accession>